<organism evidence="3 4">
    <name type="scientific">Actinidia rufa</name>
    <dbReference type="NCBI Taxonomy" id="165716"/>
    <lineage>
        <taxon>Eukaryota</taxon>
        <taxon>Viridiplantae</taxon>
        <taxon>Streptophyta</taxon>
        <taxon>Embryophyta</taxon>
        <taxon>Tracheophyta</taxon>
        <taxon>Spermatophyta</taxon>
        <taxon>Magnoliopsida</taxon>
        <taxon>eudicotyledons</taxon>
        <taxon>Gunneridae</taxon>
        <taxon>Pentapetalae</taxon>
        <taxon>asterids</taxon>
        <taxon>Ericales</taxon>
        <taxon>Actinidiaceae</taxon>
        <taxon>Actinidia</taxon>
    </lineage>
</organism>
<dbReference type="EMBL" id="BJWL01000404">
    <property type="protein sequence ID" value="GFS42786.1"/>
    <property type="molecule type" value="Genomic_DNA"/>
</dbReference>
<comment type="caution">
    <text evidence="3">The sequence shown here is derived from an EMBL/GenBank/DDBJ whole genome shotgun (WGS) entry which is preliminary data.</text>
</comment>
<accession>A0A7J0DV08</accession>
<evidence type="ECO:0000256" key="1">
    <source>
        <dbReference type="SAM" id="Coils"/>
    </source>
</evidence>
<dbReference type="PANTHER" id="PTHR35480">
    <property type="entry name" value="MATERNAL EFFECT EMBRYO ARREST 22"/>
    <property type="match status" value="1"/>
</dbReference>
<evidence type="ECO:0000313" key="3">
    <source>
        <dbReference type="EMBL" id="GFS42786.1"/>
    </source>
</evidence>
<feature type="coiled-coil region" evidence="1">
    <location>
        <begin position="16"/>
        <end position="71"/>
    </location>
</feature>
<feature type="region of interest" description="Disordered" evidence="2">
    <location>
        <begin position="599"/>
        <end position="645"/>
    </location>
</feature>
<keyword evidence="1" id="KW-0175">Coiled coil</keyword>
<reference evidence="4" key="1">
    <citation type="submission" date="2019-07" db="EMBL/GenBank/DDBJ databases">
        <title>De Novo Assembly of kiwifruit Actinidia rufa.</title>
        <authorList>
            <person name="Sugita-Konishi S."/>
            <person name="Sato K."/>
            <person name="Mori E."/>
            <person name="Abe Y."/>
            <person name="Kisaki G."/>
            <person name="Hamano K."/>
            <person name="Suezawa K."/>
            <person name="Otani M."/>
            <person name="Fukuda T."/>
            <person name="Manabe T."/>
            <person name="Gomi K."/>
            <person name="Tabuchi M."/>
            <person name="Akimitsu K."/>
            <person name="Kataoka I."/>
        </authorList>
    </citation>
    <scope>NUCLEOTIDE SEQUENCE [LARGE SCALE GENOMIC DNA]</scope>
    <source>
        <strain evidence="4">cv. Fuchu</strain>
    </source>
</reference>
<evidence type="ECO:0008006" key="5">
    <source>
        <dbReference type="Google" id="ProtNLM"/>
    </source>
</evidence>
<protein>
    <recommendedName>
        <fullName evidence="5">Maternal effect embryo arrest 22</fullName>
    </recommendedName>
</protein>
<sequence length="1387" mass="155949">MEIDVVAKHQAMNPCCATLKEKYSKLEATRNALRKGVKIQNELIDKLQNENLNLKKAYDELRVQADTERQEKEKELAVRVSLDDEVCALKSEMLSLQQKSSQAQNVDGEVMLLQTRLSEGETEIHQLKELVEKERMNAESERKKAEAEKNKAIKALKIVEAEKCKGDEERRLADLEQKMSEENRILLDKLKSEADEARTKLTLEVFKVEEANKKLEAERKKATKEKKRADSATAKAEEQRNLAEVNLNNAIDEKCRADNLSQQLEEHTQRIEKLQKERDEIVSSKKLVKAPGDLSDKQMKAENAEVKVGFPLEMLKREIDESKLVLEDLKSEKINKRLKEEKQKVAREKKRADSEMRKAEEHRKVAEVHKQKATEEKHRADQLAQLLEDDRRRMEELRKGILKLSSSKTLFQAPAVPPDKPETANMKLLKEKLKIKRKQLKHAKEIVKLEIGHNKILQQELHRLKEECVQFSHHLGILSKYFSCCSEGRDDLEKSDTPSLNLKGEHFSKEPHQLHLHCGNELVRPGCRIPEASDYVKQTMECTAPLLPLTGGNYTHCISGIDSKMEPLLRGSNRKILQSSAINSSTSLFSDRPLVGSQERRGFSVTTSARVAEKKSKSQSNISSLSGEVNKTRDNENLSVSGRKAGDSKKRRILNAVKSIEHIYSEGKNWHLRIEEKLSMLYGKLNSQMDKSLQQENCMLSNLECSPDAEQARAHKKRNVCHEDVALHHLCGSDELNYVEGTRGADKVNLCMQAFLCSNDLRGTVQACKDGIGDCGRSIRENLGSSEELMKENYMKLLDLDNAVDEECYHRAIQVPLSPNLPVIEFQSSETFEIDNTNCAVDESSDEGFSSGKANQMPSCNFDIVNVEIDSNKLKSGTSEASQVPPLNKNDGIIDPLENFANNGNGQCNTIYENNPCGHQIWAKSAELKKSHLYSSGYEGTNTLCQSTLVRASDDIPRYCVVFSDTKHSSSIYRIFRATGICISQCSIIDRTNLVVQKILPALSKIEDLLPKEKACVFFSVLLHIFSHVLEKSGNFLKMDSVLQLDSLSGCMHTVISDMQRRSMLAELCVSGELLTLIENFLIDRRILVCVNVSPESFPLCGSRTNILLNGEDILWSNKMASAHQVARTGFFIGVDNSSCFHLFSVDIVVSLLLQKLQNYVLAATIHQDSKESANSLNSQLLSSNEKTEKTVGHKGEFQPKNCSASCCLIKFYMPTSELNSVCDGNFCHFSDIVSLVELVAHNMSWDWTCKNIMYQLFKLLESGVQDNFFAATVILLGKLGRFGVDASGYEDNCVENLRSSLSAFLCQNSSRKLGLPAQIGTVNALLGLLNLNFEELVKSSMELPAVVSPSNPADCIREWYSTMSYEQQSLAFNLLQSGSVCSCRPR</sequence>
<keyword evidence="4" id="KW-1185">Reference proteome</keyword>
<dbReference type="PANTHER" id="PTHR35480:SF1">
    <property type="entry name" value="MATERNAL EFFECT EMBRYO ARREST 22"/>
    <property type="match status" value="1"/>
</dbReference>
<dbReference type="OrthoDB" id="1933275at2759"/>
<proteinExistence type="predicted"/>
<dbReference type="Proteomes" id="UP000585474">
    <property type="component" value="Unassembled WGS sequence"/>
</dbReference>
<name>A0A7J0DV08_9ERIC</name>
<feature type="compositionally biased region" description="Basic and acidic residues" evidence="2">
    <location>
        <begin position="227"/>
        <end position="239"/>
    </location>
</feature>
<feature type="region of interest" description="Disordered" evidence="2">
    <location>
        <begin position="345"/>
        <end position="378"/>
    </location>
</feature>
<gene>
    <name evidence="3" type="ORF">Acr_00g0081670</name>
</gene>
<evidence type="ECO:0000256" key="2">
    <source>
        <dbReference type="SAM" id="MobiDB-lite"/>
    </source>
</evidence>
<feature type="region of interest" description="Disordered" evidence="2">
    <location>
        <begin position="217"/>
        <end position="239"/>
    </location>
</feature>
<evidence type="ECO:0000313" key="4">
    <source>
        <dbReference type="Proteomes" id="UP000585474"/>
    </source>
</evidence>